<dbReference type="Gene3D" id="1.25.40.10">
    <property type="entry name" value="Tetratricopeptide repeat domain"/>
    <property type="match status" value="2"/>
</dbReference>
<dbReference type="FunFam" id="1.10.510.10:FF:000306">
    <property type="entry name" value="Serine/threonine protein kinase"/>
    <property type="match status" value="1"/>
</dbReference>
<dbReference type="InterPro" id="IPR008271">
    <property type="entry name" value="Ser/Thr_kinase_AS"/>
</dbReference>
<comment type="catalytic activity">
    <reaction evidence="8">
        <text>L-seryl-[protein] + ATP = O-phospho-L-seryl-[protein] + ADP + H(+)</text>
        <dbReference type="Rhea" id="RHEA:17989"/>
        <dbReference type="Rhea" id="RHEA-COMP:9863"/>
        <dbReference type="Rhea" id="RHEA-COMP:11604"/>
        <dbReference type="ChEBI" id="CHEBI:15378"/>
        <dbReference type="ChEBI" id="CHEBI:29999"/>
        <dbReference type="ChEBI" id="CHEBI:30616"/>
        <dbReference type="ChEBI" id="CHEBI:83421"/>
        <dbReference type="ChEBI" id="CHEBI:456216"/>
        <dbReference type="EC" id="2.7.11.1"/>
    </reaction>
</comment>
<evidence type="ECO:0000256" key="6">
    <source>
        <dbReference type="ARBA" id="ARBA00022840"/>
    </source>
</evidence>
<dbReference type="Pfam" id="PF16918">
    <property type="entry name" value="PknG_TPR"/>
    <property type="match status" value="1"/>
</dbReference>
<gene>
    <name evidence="11" type="primary">pknE</name>
    <name evidence="11" type="ORF">CGLY_13800</name>
</gene>
<evidence type="ECO:0000256" key="3">
    <source>
        <dbReference type="ARBA" id="ARBA00022679"/>
    </source>
</evidence>
<feature type="domain" description="Protein kinase" evidence="10">
    <location>
        <begin position="190"/>
        <end position="435"/>
    </location>
</feature>
<feature type="compositionally biased region" description="Basic and acidic residues" evidence="9">
    <location>
        <begin position="108"/>
        <end position="125"/>
    </location>
</feature>
<dbReference type="GO" id="GO:0005524">
    <property type="term" value="F:ATP binding"/>
    <property type="evidence" value="ECO:0007669"/>
    <property type="project" value="UniProtKB-KW"/>
</dbReference>
<organism evidence="11 12">
    <name type="scientific">Corynebacterium glyciniphilum AJ 3170</name>
    <dbReference type="NCBI Taxonomy" id="1404245"/>
    <lineage>
        <taxon>Bacteria</taxon>
        <taxon>Bacillati</taxon>
        <taxon>Actinomycetota</taxon>
        <taxon>Actinomycetes</taxon>
        <taxon>Mycobacteriales</taxon>
        <taxon>Corynebacteriaceae</taxon>
        <taxon>Corynebacterium</taxon>
    </lineage>
</organism>
<proteinExistence type="predicted"/>
<dbReference type="GO" id="GO:0106310">
    <property type="term" value="F:protein serine kinase activity"/>
    <property type="evidence" value="ECO:0007669"/>
    <property type="project" value="RHEA"/>
</dbReference>
<dbReference type="RefSeq" id="WP_227590290.1">
    <property type="nucleotide sequence ID" value="NZ_CP006842.1"/>
</dbReference>
<comment type="catalytic activity">
    <reaction evidence="7">
        <text>L-threonyl-[protein] + ATP = O-phospho-L-threonyl-[protein] + ADP + H(+)</text>
        <dbReference type="Rhea" id="RHEA:46608"/>
        <dbReference type="Rhea" id="RHEA-COMP:11060"/>
        <dbReference type="Rhea" id="RHEA-COMP:11605"/>
        <dbReference type="ChEBI" id="CHEBI:15378"/>
        <dbReference type="ChEBI" id="CHEBI:30013"/>
        <dbReference type="ChEBI" id="CHEBI:30616"/>
        <dbReference type="ChEBI" id="CHEBI:61977"/>
        <dbReference type="ChEBI" id="CHEBI:456216"/>
        <dbReference type="EC" id="2.7.11.1"/>
    </reaction>
</comment>
<evidence type="ECO:0000256" key="5">
    <source>
        <dbReference type="ARBA" id="ARBA00022777"/>
    </source>
</evidence>
<dbReference type="KEGG" id="cgy:CGLY_13800"/>
<accession>X5ECT9</accession>
<dbReference type="PANTHER" id="PTHR24363:SF0">
    <property type="entry name" value="SERINE_THREONINE KINASE LIKE DOMAIN CONTAINING 1"/>
    <property type="match status" value="1"/>
</dbReference>
<dbReference type="STRING" id="1404245.CGLY_13800"/>
<dbReference type="GO" id="GO:0004674">
    <property type="term" value="F:protein serine/threonine kinase activity"/>
    <property type="evidence" value="ECO:0007669"/>
    <property type="project" value="UniProtKB-KW"/>
</dbReference>
<keyword evidence="12" id="KW-1185">Reference proteome</keyword>
<evidence type="ECO:0000256" key="2">
    <source>
        <dbReference type="ARBA" id="ARBA00022527"/>
    </source>
</evidence>
<dbReference type="InterPro" id="IPR011009">
    <property type="entry name" value="Kinase-like_dom_sf"/>
</dbReference>
<dbReference type="PANTHER" id="PTHR24363">
    <property type="entry name" value="SERINE/THREONINE PROTEIN KINASE"/>
    <property type="match status" value="1"/>
</dbReference>
<keyword evidence="4" id="KW-0547">Nucleotide-binding</keyword>
<dbReference type="AlphaFoldDB" id="X5ECT9"/>
<dbReference type="InterPro" id="IPR031636">
    <property type="entry name" value="PknG_TPR"/>
</dbReference>
<evidence type="ECO:0000313" key="11">
    <source>
        <dbReference type="EMBL" id="AHW65200.1"/>
    </source>
</evidence>
<feature type="region of interest" description="Disordered" evidence="9">
    <location>
        <begin position="1"/>
        <end position="141"/>
    </location>
</feature>
<evidence type="ECO:0000313" key="12">
    <source>
        <dbReference type="Proteomes" id="UP000023703"/>
    </source>
</evidence>
<keyword evidence="6" id="KW-0067">ATP-binding</keyword>
<dbReference type="SUPFAM" id="SSF56112">
    <property type="entry name" value="Protein kinase-like (PK-like)"/>
    <property type="match status" value="1"/>
</dbReference>
<evidence type="ECO:0000256" key="9">
    <source>
        <dbReference type="SAM" id="MobiDB-lite"/>
    </source>
</evidence>
<feature type="compositionally biased region" description="Acidic residues" evidence="9">
    <location>
        <begin position="56"/>
        <end position="65"/>
    </location>
</feature>
<keyword evidence="3 11" id="KW-0808">Transferase</keyword>
<reference evidence="11 12" key="1">
    <citation type="journal article" date="2015" name="Int. J. Syst. Evol. Microbiol.">
        <title>Revisiting Corynebacterium glyciniphilum (ex Kubota et al., 1972) sp. nov., nom. rev., isolated from putrefied banana.</title>
        <authorList>
            <person name="Al-Dilaimi A."/>
            <person name="Bednarz H."/>
            <person name="Lomker A."/>
            <person name="Niehaus K."/>
            <person name="Kalinowski J."/>
            <person name="Ruckert C."/>
        </authorList>
    </citation>
    <scope>NUCLEOTIDE SEQUENCE [LARGE SCALE GENOMIC DNA]</scope>
    <source>
        <strain evidence="11">AJ 3170</strain>
    </source>
</reference>
<dbReference type="HOGENOM" id="CLU_011707_0_0_11"/>
<dbReference type="Gene3D" id="3.30.200.20">
    <property type="entry name" value="Phosphorylase Kinase, domain 1"/>
    <property type="match status" value="1"/>
</dbReference>
<evidence type="ECO:0000256" key="4">
    <source>
        <dbReference type="ARBA" id="ARBA00022741"/>
    </source>
</evidence>
<dbReference type="Pfam" id="PF00069">
    <property type="entry name" value="Pkinase"/>
    <property type="match status" value="1"/>
</dbReference>
<dbReference type="EC" id="2.7.11.1" evidence="1"/>
<feature type="compositionally biased region" description="Low complexity" evidence="9">
    <location>
        <begin position="45"/>
        <end position="55"/>
    </location>
</feature>
<sequence length="842" mass="91910">MTNPNEHGREIDSADADRQHGTSDTGQATEATFFDPFADDDADSGTDSSASPASSDVDDGDDEDTGGQSTQATPFDPFADDSDGNETHDDTAVTGPATDPGGTQGVGDTERQPTIDSGERSRREALSTFRRRRGTSRAGAEVAGGMVRLPFIPPTNPQDAVISDDAIEKAVAEGTERPVLQPGDMVAAQYEVLGPIAHGGLGWIYLAVDHNVSDRWVVLKGMMATTTAHERAVAESERAFLADITHPGIVKIFNFIDDPRSPGGFIIMEYVGGPSLRHRRRRQPGNTLPIDIAIGYILEVLPALDYLHSRGVVYNDLKPDNIIITEDQVKLIDLGAVSGIGAFGHIFGTRGFQAPEIARTGPTIASDIYTVGRTLASLIVKLPVTDGVYDRGLPTPNDEPLFRKYLSLYRLLLRATDENPERRFSSAGAMANQIIGVLREVLAIRDGRQYPHLDTRFTAQRSTFGTKHLLFRTDQLIDGIERSVETTAPEVVAALPTPLTDPNDPGASLLSAASLTEPSEVLDTLKAALKQPDMSSSTEIPLTIVRAQLDLGMTTEAVLTLRGMDDRLQRDWRHQWLSGVSNLLTSDFVAAQACFNEVLNTLPGEPAPKLALAATDELMLQHQGMNTTRLLDSTVQKAALALTYTQGAQQSPDYSEVPGWTHLSQDPVALRFHTIRLYGLVWATNASTVSAAFGLARQLHAEGLVDAAVAALDRLPQSSRHHRMARLTTVLMLITEQSSLNEARLRRAARRLEILPTNEPRIPQVRLAVLAAALEWLRAEQEKTDGPVRVAKAPLFDVEFTERGLRAGIEQGLRDIARQSPFARHRFRLVDMANRIRPRTWF</sequence>
<dbReference type="SMART" id="SM00220">
    <property type="entry name" value="S_TKc"/>
    <property type="match status" value="1"/>
</dbReference>
<dbReference type="eggNOG" id="COG0515">
    <property type="taxonomic scope" value="Bacteria"/>
</dbReference>
<dbReference type="PROSITE" id="PS00108">
    <property type="entry name" value="PROTEIN_KINASE_ST"/>
    <property type="match status" value="1"/>
</dbReference>
<dbReference type="CDD" id="cd14014">
    <property type="entry name" value="STKc_PknB_like"/>
    <property type="match status" value="1"/>
</dbReference>
<evidence type="ECO:0000256" key="1">
    <source>
        <dbReference type="ARBA" id="ARBA00012513"/>
    </source>
</evidence>
<dbReference type="EMBL" id="CP006842">
    <property type="protein sequence ID" value="AHW65200.1"/>
    <property type="molecule type" value="Genomic_DNA"/>
</dbReference>
<evidence type="ECO:0000256" key="8">
    <source>
        <dbReference type="ARBA" id="ARBA00048679"/>
    </source>
</evidence>
<dbReference type="InterPro" id="IPR000719">
    <property type="entry name" value="Prot_kinase_dom"/>
</dbReference>
<name>X5ECT9_9CORY</name>
<evidence type="ECO:0000259" key="10">
    <source>
        <dbReference type="PROSITE" id="PS50011"/>
    </source>
</evidence>
<dbReference type="Proteomes" id="UP000023703">
    <property type="component" value="Chromosome"/>
</dbReference>
<feature type="compositionally biased region" description="Basic and acidic residues" evidence="9">
    <location>
        <begin position="1"/>
        <end position="21"/>
    </location>
</feature>
<keyword evidence="2 11" id="KW-0723">Serine/threonine-protein kinase</keyword>
<dbReference type="Gene3D" id="1.10.510.10">
    <property type="entry name" value="Transferase(Phosphotransferase) domain 1"/>
    <property type="match status" value="1"/>
</dbReference>
<dbReference type="PROSITE" id="PS50011">
    <property type="entry name" value="PROTEIN_KINASE_DOM"/>
    <property type="match status" value="1"/>
</dbReference>
<dbReference type="InterPro" id="IPR011990">
    <property type="entry name" value="TPR-like_helical_dom_sf"/>
</dbReference>
<protein>
    <recommendedName>
        <fullName evidence="1">non-specific serine/threonine protein kinase</fullName>
        <ecNumber evidence="1">2.7.11.1</ecNumber>
    </recommendedName>
</protein>
<evidence type="ECO:0000256" key="7">
    <source>
        <dbReference type="ARBA" id="ARBA00047899"/>
    </source>
</evidence>
<keyword evidence="5 11" id="KW-0418">Kinase</keyword>